<evidence type="ECO:0000259" key="1">
    <source>
        <dbReference type="PROSITE" id="PS51301"/>
    </source>
</evidence>
<dbReference type="AlphaFoldDB" id="A0A2S7XV69"/>
<dbReference type="Proteomes" id="UP000239936">
    <property type="component" value="Unassembled WGS sequence"/>
</dbReference>
<sequence>MAVYPQLLEFFMPNLTTPTITIGEISIRQDAEGRYSLNDLHKASGGMKIHQPSNWLANQQTKDLIAELSKPLNLLTPENLGLEQNQPVKVINGGSKPGTYVVRELVYAYAMWISAAFHLQVIRTFDAVVTGALQPLTPALLYQPAIEIQIFESAIRELRVSETSKIRMYAAFCKSKDINSDFLPDYVNEPQVKAITSLLKDMSNPLYHHVAKLVNPALEAMGILERLSRKSTGNKIKQFWSLTEEGLQYGRNETSPNNPRETQPLFFVNCFPQLLMRLEAHRAGKLLPPAQ</sequence>
<evidence type="ECO:0000313" key="3">
    <source>
        <dbReference type="EMBL" id="PQJ97404.1"/>
    </source>
</evidence>
<dbReference type="EMBL" id="PPGH01000015">
    <property type="protein sequence ID" value="PQJ97282.1"/>
    <property type="molecule type" value="Genomic_DNA"/>
</dbReference>
<reference evidence="2 4" key="1">
    <citation type="submission" date="2018-01" db="EMBL/GenBank/DDBJ databases">
        <title>The complete genome sequence of Chromatium okenii LaCa, a purple sulfur bacterium with a turbulent life.</title>
        <authorList>
            <person name="Luedin S.M."/>
            <person name="Liechti N."/>
            <person name="Storelli N."/>
            <person name="Danza F."/>
            <person name="Wittwer M."/>
            <person name="Pothier J.F."/>
            <person name="Tonolla M.A."/>
        </authorList>
    </citation>
    <scope>NUCLEOTIDE SEQUENCE [LARGE SCALE GENOMIC DNA]</scope>
    <source>
        <strain evidence="2 4">LaCa</strain>
    </source>
</reference>
<dbReference type="InterPro" id="IPR018004">
    <property type="entry name" value="KilA/APSES_HTH"/>
</dbReference>
<evidence type="ECO:0000313" key="2">
    <source>
        <dbReference type="EMBL" id="PQJ97282.1"/>
    </source>
</evidence>
<keyword evidence="4" id="KW-1185">Reference proteome</keyword>
<dbReference type="EMBL" id="PPGH01000013">
    <property type="protein sequence ID" value="PQJ97404.1"/>
    <property type="molecule type" value="Genomic_DNA"/>
</dbReference>
<proteinExistence type="predicted"/>
<dbReference type="GO" id="GO:0003677">
    <property type="term" value="F:DNA binding"/>
    <property type="evidence" value="ECO:0007669"/>
    <property type="project" value="UniProtKB-KW"/>
</dbReference>
<name>A0A2S7XV69_9GAMM</name>
<protein>
    <submittedName>
        <fullName evidence="2">DNA-binding protein</fullName>
    </submittedName>
</protein>
<evidence type="ECO:0000313" key="4">
    <source>
        <dbReference type="Proteomes" id="UP000239936"/>
    </source>
</evidence>
<keyword evidence="2" id="KW-0238">DNA-binding</keyword>
<feature type="domain" description="KilA-N" evidence="1">
    <location>
        <begin position="14"/>
        <end position="128"/>
    </location>
</feature>
<dbReference type="InterPro" id="IPR017880">
    <property type="entry name" value="KilA_N"/>
</dbReference>
<dbReference type="PROSITE" id="PS51301">
    <property type="entry name" value="KILA_N"/>
    <property type="match status" value="1"/>
</dbReference>
<organism evidence="2 4">
    <name type="scientific">Chromatium okenii</name>
    <dbReference type="NCBI Taxonomy" id="61644"/>
    <lineage>
        <taxon>Bacteria</taxon>
        <taxon>Pseudomonadati</taxon>
        <taxon>Pseudomonadota</taxon>
        <taxon>Gammaproteobacteria</taxon>
        <taxon>Chromatiales</taxon>
        <taxon>Chromatiaceae</taxon>
        <taxon>Chromatium</taxon>
    </lineage>
</organism>
<dbReference type="Pfam" id="PF04383">
    <property type="entry name" value="KilA-N"/>
    <property type="match status" value="1"/>
</dbReference>
<gene>
    <name evidence="3" type="ORF">CXB77_02485</name>
    <name evidence="2" type="ORF">CXB77_02835</name>
</gene>
<comment type="caution">
    <text evidence="2">The sequence shown here is derived from an EMBL/GenBank/DDBJ whole genome shotgun (WGS) entry which is preliminary data.</text>
</comment>
<dbReference type="SMART" id="SM01252">
    <property type="entry name" value="KilA-N"/>
    <property type="match status" value="1"/>
</dbReference>
<accession>A0A2S7XV69</accession>